<name>G8Y3W6_PICSO</name>
<proteinExistence type="predicted"/>
<dbReference type="Proteomes" id="UP000005222">
    <property type="component" value="Chromosome M"/>
</dbReference>
<organism evidence="1 2">
    <name type="scientific">Pichia sorbitophila (strain ATCC MYA-4447 / BCRC 22081 / CBS 7064 / NBRC 10061 / NRRL Y-12695)</name>
    <name type="common">Hybrid yeast</name>
    <dbReference type="NCBI Taxonomy" id="559304"/>
    <lineage>
        <taxon>Eukaryota</taxon>
        <taxon>Fungi</taxon>
        <taxon>Dikarya</taxon>
        <taxon>Ascomycota</taxon>
        <taxon>Saccharomycotina</taxon>
        <taxon>Pichiomycetes</taxon>
        <taxon>Debaryomycetaceae</taxon>
        <taxon>Millerozyma</taxon>
    </lineage>
</organism>
<evidence type="ECO:0000313" key="1">
    <source>
        <dbReference type="EMBL" id="CCE85384.1"/>
    </source>
</evidence>
<dbReference type="EMBL" id="FO082047">
    <property type="protein sequence ID" value="CCE85384.1"/>
    <property type="molecule type" value="Genomic_DNA"/>
</dbReference>
<reference evidence="1 2" key="1">
    <citation type="journal article" date="2012" name="G3 (Bethesda)">
        <title>Pichia sorbitophila, an interspecies yeast hybrid reveals early steps of genome resolution following polyploidization.</title>
        <authorList>
            <person name="Leh Louis V."/>
            <person name="Despons L."/>
            <person name="Friedrich A."/>
            <person name="Martin T."/>
            <person name="Durrens P."/>
            <person name="Casaregola S."/>
            <person name="Neuveglise C."/>
            <person name="Fairhead C."/>
            <person name="Marck C."/>
            <person name="Cruz J.A."/>
            <person name="Straub M.L."/>
            <person name="Kugler V."/>
            <person name="Sacerdot C."/>
            <person name="Uzunov Z."/>
            <person name="Thierry A."/>
            <person name="Weiss S."/>
            <person name="Bleykasten C."/>
            <person name="De Montigny J."/>
            <person name="Jacques N."/>
            <person name="Jung P."/>
            <person name="Lemaire M."/>
            <person name="Mallet S."/>
            <person name="Morel G."/>
            <person name="Richard G.F."/>
            <person name="Sarkar A."/>
            <person name="Savel G."/>
            <person name="Schacherer J."/>
            <person name="Seret M.L."/>
            <person name="Talla E."/>
            <person name="Samson G."/>
            <person name="Jubin C."/>
            <person name="Poulain J."/>
            <person name="Vacherie B."/>
            <person name="Barbe V."/>
            <person name="Pelletier E."/>
            <person name="Sherman D.J."/>
            <person name="Westhof E."/>
            <person name="Weissenbach J."/>
            <person name="Baret P.V."/>
            <person name="Wincker P."/>
            <person name="Gaillardin C."/>
            <person name="Dujon B."/>
            <person name="Souciet J.L."/>
        </authorList>
    </citation>
    <scope>NUCLEOTIDE SEQUENCE [LARGE SCALE GENOMIC DNA]</scope>
    <source>
        <strain evidence="2">ATCC MYA-4447 / BCRC 22081 / CBS 7064 / NBRC 10061 / NRRL Y-12695</strain>
    </source>
</reference>
<sequence length="100" mass="11676">MRRLGLWEHLDHWKNWTMEDSDHWKAWLAKYRLPTGIYKFQHPDGPFNYTVGLDDRAPHSALVVVCFTSGTWYDADASGWDDLASELLIIKRTCENIPPT</sequence>
<protein>
    <submittedName>
        <fullName evidence="1">Piso0_004979 protein</fullName>
    </submittedName>
</protein>
<dbReference type="AlphaFoldDB" id="G8Y3W6"/>
<dbReference type="InParanoid" id="G8Y3W6"/>
<accession>G8Y3W6</accession>
<keyword evidence="2" id="KW-1185">Reference proteome</keyword>
<evidence type="ECO:0000313" key="2">
    <source>
        <dbReference type="Proteomes" id="UP000005222"/>
    </source>
</evidence>
<dbReference type="HOGENOM" id="CLU_2307080_0_0_1"/>
<gene>
    <name evidence="1" type="primary">Piso0_004979</name>
    <name evidence="1" type="ORF">GNLVRS01_PISO0M05072g</name>
</gene>